<dbReference type="SMART" id="SM00091">
    <property type="entry name" value="PAS"/>
    <property type="match status" value="1"/>
</dbReference>
<evidence type="ECO:0000256" key="2">
    <source>
        <dbReference type="ARBA" id="ARBA00022803"/>
    </source>
</evidence>
<evidence type="ECO:0000259" key="3">
    <source>
        <dbReference type="PROSITE" id="PS50112"/>
    </source>
</evidence>
<evidence type="ECO:0000256" key="1">
    <source>
        <dbReference type="ARBA" id="ARBA00022737"/>
    </source>
</evidence>
<dbReference type="InterPro" id="IPR039663">
    <property type="entry name" value="AIP/AIPL1/TTC9"/>
</dbReference>
<keyword evidence="2" id="KW-0802">TPR repeat</keyword>
<keyword evidence="1" id="KW-0677">Repeat</keyword>
<feature type="domain" description="PAS" evidence="3">
    <location>
        <begin position="1050"/>
        <end position="1104"/>
    </location>
</feature>
<dbReference type="InterPro" id="IPR000014">
    <property type="entry name" value="PAS"/>
</dbReference>
<dbReference type="SUPFAM" id="SSF48452">
    <property type="entry name" value="TPR-like"/>
    <property type="match status" value="1"/>
</dbReference>
<sequence length="1160" mass="131200">MRRVCTPVKLRLPCALLCGALYRYGPRAWGSFSQGLPIARSTHSRRFATADASSVRETAHVLSIATEYRQEAVILQRSAKLLGYRFEFCGFRERWVGWGTKLVQYRKALRAGLAEGRIAASDPVLLIDGWDCAIIGPAEEFIEKMSQPPFADNPQPWIAGERICGPDFFKANRIDAVFPDPGTPWRYPNAGCMTGRAEAMLQLIEDLLHGTGDGSSFPEDGNDQGRLHEHLLDLGERGDTLPYFVDSTCRIFQCLYEAEPQWQLEPAEPLPRLRNLQTAERPIVLHGNGHTGRWFLSKLWREMEFLKRVGLTIEELAHLPHDGPIPPGTVADEDLRLPYFLAYGSAVAALREGQFQPYEDDIHVGIYAWDLAALQRQCTECTAKERDNLLKNVFERFGFEPVQEIVENPAQASRGNDVKQNQAVTVCPRYYIAEGWSDEMAFPILYKFTHRDSFVRFDLMVFTMQFGQLWDFADGGAETSSGWRYSPFSPQAVEFGKIMTFTMPAGPLEAHYGPDWYVPKVYSYVQSLAGCKNRCQVLRVHPFDARMRRAELPAPMSWEDFRPLIRGYRMLYAKSLADSEHEYPEKKLDLYKLESKPVVLFQAASICKEEGTVRLKDGKHSAALDKYEEGLYIIDKCREVLLTWRLIFRQIHNEKAEKDRKDRGLKVSDLMEADMPREFRGDEDEEHSLRLALLLNAAQAALQCQKWQAVEGHATAALELEPRNRKALYRRGLARSSSEDVEGAKADFWALLKASGFDSKEALSQLMKLMPKEEVQKQFKKLQKDSQKEQKVGAMLKEMDEDERIMLQDERYQRFLGDCEQRAADGQRQLTFDEWAQQYEWRYDADERYKARKAFPECFSHTGPAPLPVEDWEVDYLTHKEIEKIMYRRQTEALGARRRKEEPKEIQEDTDKFHSKLHLDKEDEIILRDAVVKKGEADGAGKSQVGVEWDPWKIAEENAMSADLLGKVAVDVLVADEDRAETGVHLQEVLEGADSGNCKVTLVTQAGRKQTYWRAATLRGQGGKLEGAIVTVQDMGEIKALAGATGAAGGAEHLSGALGASGMALFCVDTEGKVLEWTPKTEKLTGFSSGQAQGRDAAFCVPESISSEASKRPWIRRFEVGWTWHASMWSSPPVAAKPKRSLAQHGSMAVSHRPHRGSCG</sequence>
<dbReference type="InterPro" id="IPR035965">
    <property type="entry name" value="PAS-like_dom_sf"/>
</dbReference>
<gene>
    <name evidence="4" type="ORF">EVOR1521_LOCUS31209</name>
</gene>
<keyword evidence="5" id="KW-1185">Reference proteome</keyword>
<dbReference type="EMBL" id="CAUJNA010003815">
    <property type="protein sequence ID" value="CAJ1410377.1"/>
    <property type="molecule type" value="Genomic_DNA"/>
</dbReference>
<proteinExistence type="predicted"/>
<organism evidence="4 5">
    <name type="scientific">Effrenium voratum</name>
    <dbReference type="NCBI Taxonomy" id="2562239"/>
    <lineage>
        <taxon>Eukaryota</taxon>
        <taxon>Sar</taxon>
        <taxon>Alveolata</taxon>
        <taxon>Dinophyceae</taxon>
        <taxon>Suessiales</taxon>
        <taxon>Symbiodiniaceae</taxon>
        <taxon>Effrenium</taxon>
    </lineage>
</organism>
<protein>
    <recommendedName>
        <fullName evidence="3">PAS domain-containing protein</fullName>
    </recommendedName>
</protein>
<dbReference type="PROSITE" id="PS50112">
    <property type="entry name" value="PAS"/>
    <property type="match status" value="1"/>
</dbReference>
<dbReference type="Pfam" id="PF25342">
    <property type="entry name" value="GT_PLOD"/>
    <property type="match status" value="1"/>
</dbReference>
<evidence type="ECO:0000313" key="5">
    <source>
        <dbReference type="Proteomes" id="UP001178507"/>
    </source>
</evidence>
<dbReference type="AlphaFoldDB" id="A0AA36NK34"/>
<dbReference type="SUPFAM" id="SSF55785">
    <property type="entry name" value="PYP-like sensor domain (PAS domain)"/>
    <property type="match status" value="1"/>
</dbReference>
<dbReference type="Proteomes" id="UP001178507">
    <property type="component" value="Unassembled WGS sequence"/>
</dbReference>
<accession>A0AA36NK34</accession>
<name>A0AA36NK34_9DINO</name>
<dbReference type="PANTHER" id="PTHR11242:SF0">
    <property type="entry name" value="TPR_REGION DOMAIN-CONTAINING PROTEIN"/>
    <property type="match status" value="1"/>
</dbReference>
<dbReference type="InterPro" id="IPR011990">
    <property type="entry name" value="TPR-like_helical_dom_sf"/>
</dbReference>
<evidence type="ECO:0000313" key="4">
    <source>
        <dbReference type="EMBL" id="CAJ1410377.1"/>
    </source>
</evidence>
<reference evidence="4" key="1">
    <citation type="submission" date="2023-08" db="EMBL/GenBank/DDBJ databases">
        <authorList>
            <person name="Chen Y."/>
            <person name="Shah S."/>
            <person name="Dougan E. K."/>
            <person name="Thang M."/>
            <person name="Chan C."/>
        </authorList>
    </citation>
    <scope>NUCLEOTIDE SEQUENCE</scope>
</reference>
<dbReference type="CDD" id="cd22997">
    <property type="entry name" value="GT_LH"/>
    <property type="match status" value="1"/>
</dbReference>
<dbReference type="PANTHER" id="PTHR11242">
    <property type="entry name" value="ARYL HYDROCARBON RECEPTOR INTERACTING PROTEIN RELATED"/>
    <property type="match status" value="1"/>
</dbReference>
<dbReference type="InterPro" id="IPR057589">
    <property type="entry name" value="GT_PLOD"/>
</dbReference>
<dbReference type="Gene3D" id="1.25.40.10">
    <property type="entry name" value="Tetratricopeptide repeat domain"/>
    <property type="match status" value="1"/>
</dbReference>
<comment type="caution">
    <text evidence="4">The sequence shown here is derived from an EMBL/GenBank/DDBJ whole genome shotgun (WGS) entry which is preliminary data.</text>
</comment>